<dbReference type="EMBL" id="JAAALK010000286">
    <property type="protein sequence ID" value="KAG8061998.1"/>
    <property type="molecule type" value="Genomic_DNA"/>
</dbReference>
<keyword evidence="1" id="KW-1133">Transmembrane helix</keyword>
<protein>
    <submittedName>
        <fullName evidence="2">Uncharacterized protein</fullName>
    </submittedName>
</protein>
<comment type="caution">
    <text evidence="2">The sequence shown here is derived from an EMBL/GenBank/DDBJ whole genome shotgun (WGS) entry which is preliminary data.</text>
</comment>
<name>A0A8J5VWP2_ZIZPA</name>
<evidence type="ECO:0000256" key="1">
    <source>
        <dbReference type="SAM" id="Phobius"/>
    </source>
</evidence>
<proteinExistence type="predicted"/>
<feature type="transmembrane region" description="Helical" evidence="1">
    <location>
        <begin position="54"/>
        <end position="80"/>
    </location>
</feature>
<evidence type="ECO:0000313" key="3">
    <source>
        <dbReference type="Proteomes" id="UP000729402"/>
    </source>
</evidence>
<organism evidence="2 3">
    <name type="scientific">Zizania palustris</name>
    <name type="common">Northern wild rice</name>
    <dbReference type="NCBI Taxonomy" id="103762"/>
    <lineage>
        <taxon>Eukaryota</taxon>
        <taxon>Viridiplantae</taxon>
        <taxon>Streptophyta</taxon>
        <taxon>Embryophyta</taxon>
        <taxon>Tracheophyta</taxon>
        <taxon>Spermatophyta</taxon>
        <taxon>Magnoliopsida</taxon>
        <taxon>Liliopsida</taxon>
        <taxon>Poales</taxon>
        <taxon>Poaceae</taxon>
        <taxon>BOP clade</taxon>
        <taxon>Oryzoideae</taxon>
        <taxon>Oryzeae</taxon>
        <taxon>Zizaniinae</taxon>
        <taxon>Zizania</taxon>
    </lineage>
</organism>
<dbReference type="AlphaFoldDB" id="A0A8J5VWP2"/>
<reference evidence="2" key="1">
    <citation type="journal article" date="2021" name="bioRxiv">
        <title>Whole Genome Assembly and Annotation of Northern Wild Rice, Zizania palustris L., Supports a Whole Genome Duplication in the Zizania Genus.</title>
        <authorList>
            <person name="Haas M."/>
            <person name="Kono T."/>
            <person name="Macchietto M."/>
            <person name="Millas R."/>
            <person name="McGilp L."/>
            <person name="Shao M."/>
            <person name="Duquette J."/>
            <person name="Hirsch C.N."/>
            <person name="Kimball J."/>
        </authorList>
    </citation>
    <scope>NUCLEOTIDE SEQUENCE</scope>
    <source>
        <tissue evidence="2">Fresh leaf tissue</tissue>
    </source>
</reference>
<evidence type="ECO:0000313" key="2">
    <source>
        <dbReference type="EMBL" id="KAG8061998.1"/>
    </source>
</evidence>
<keyword evidence="1" id="KW-0812">Transmembrane</keyword>
<accession>A0A8J5VWP2</accession>
<keyword evidence="3" id="KW-1185">Reference proteome</keyword>
<dbReference type="Proteomes" id="UP000729402">
    <property type="component" value="Unassembled WGS sequence"/>
</dbReference>
<sequence length="104" mass="11198">MQDDEMLALCRRHLGAIIAHPSVTIACMAVITPDTVVACLVTTTARFGLPPRTAYLVVTIAPLAIIATRLAIVVAHLAVVATRLREPSSRAEGRCAWWGLRLVL</sequence>
<reference evidence="2" key="2">
    <citation type="submission" date="2021-02" db="EMBL/GenBank/DDBJ databases">
        <authorList>
            <person name="Kimball J.A."/>
            <person name="Haas M.W."/>
            <person name="Macchietto M."/>
            <person name="Kono T."/>
            <person name="Duquette J."/>
            <person name="Shao M."/>
        </authorList>
    </citation>
    <scope>NUCLEOTIDE SEQUENCE</scope>
    <source>
        <tissue evidence="2">Fresh leaf tissue</tissue>
    </source>
</reference>
<keyword evidence="1" id="KW-0472">Membrane</keyword>
<gene>
    <name evidence="2" type="ORF">GUJ93_ZPchr0003g18161</name>
</gene>